<dbReference type="AlphaFoldDB" id="A0A645GRX8"/>
<protein>
    <submittedName>
        <fullName evidence="1">Uncharacterized protein</fullName>
    </submittedName>
</protein>
<evidence type="ECO:0000313" key="1">
    <source>
        <dbReference type="EMBL" id="MPN26744.1"/>
    </source>
</evidence>
<proteinExistence type="predicted"/>
<organism evidence="1">
    <name type="scientific">bioreactor metagenome</name>
    <dbReference type="NCBI Taxonomy" id="1076179"/>
    <lineage>
        <taxon>unclassified sequences</taxon>
        <taxon>metagenomes</taxon>
        <taxon>ecological metagenomes</taxon>
    </lineage>
</organism>
<accession>A0A645GRX8</accession>
<gene>
    <name evidence="1" type="ORF">SDC9_174169</name>
</gene>
<sequence length="126" mass="14084">MYLVATDEFHIQNDAPVVEQKHGTCFDIARQGLVIESDAGFIAQRAIRIEDESVAGCQFDAVLAEFPDANFRSLQIGQDGNGTSEFCHRAADDFNAPLMILRDAMGKVEADDIDARLNHAFHRFRR</sequence>
<reference evidence="1" key="1">
    <citation type="submission" date="2019-08" db="EMBL/GenBank/DDBJ databases">
        <authorList>
            <person name="Kucharzyk K."/>
            <person name="Murdoch R.W."/>
            <person name="Higgins S."/>
            <person name="Loffler F."/>
        </authorList>
    </citation>
    <scope>NUCLEOTIDE SEQUENCE</scope>
</reference>
<name>A0A645GRX8_9ZZZZ</name>
<dbReference type="EMBL" id="VSSQ01076367">
    <property type="protein sequence ID" value="MPN26744.1"/>
    <property type="molecule type" value="Genomic_DNA"/>
</dbReference>
<comment type="caution">
    <text evidence="1">The sequence shown here is derived from an EMBL/GenBank/DDBJ whole genome shotgun (WGS) entry which is preliminary data.</text>
</comment>